<organism evidence="1">
    <name type="scientific">marine sediment metagenome</name>
    <dbReference type="NCBI Taxonomy" id="412755"/>
    <lineage>
        <taxon>unclassified sequences</taxon>
        <taxon>metagenomes</taxon>
        <taxon>ecological metagenomes</taxon>
    </lineage>
</organism>
<dbReference type="SUPFAM" id="SSF109604">
    <property type="entry name" value="HD-domain/PDEase-like"/>
    <property type="match status" value="1"/>
</dbReference>
<dbReference type="EMBL" id="LAZR01047735">
    <property type="protein sequence ID" value="KKK93527.1"/>
    <property type="molecule type" value="Genomic_DNA"/>
</dbReference>
<name>A0A0F8ZI99_9ZZZZ</name>
<dbReference type="Gene3D" id="1.10.3210.10">
    <property type="entry name" value="Hypothetical protein af1432"/>
    <property type="match status" value="1"/>
</dbReference>
<comment type="caution">
    <text evidence="1">The sequence shown here is derived from an EMBL/GenBank/DDBJ whole genome shotgun (WGS) entry which is preliminary data.</text>
</comment>
<evidence type="ECO:0008006" key="2">
    <source>
        <dbReference type="Google" id="ProtNLM"/>
    </source>
</evidence>
<dbReference type="Pfam" id="PF12917">
    <property type="entry name" value="YfbR-like"/>
    <property type="match status" value="1"/>
</dbReference>
<protein>
    <recommendedName>
        <fullName evidence="2">HD domain-containing protein</fullName>
    </recommendedName>
</protein>
<reference evidence="1" key="1">
    <citation type="journal article" date="2015" name="Nature">
        <title>Complex archaea that bridge the gap between prokaryotes and eukaryotes.</title>
        <authorList>
            <person name="Spang A."/>
            <person name="Saw J.H."/>
            <person name="Jorgensen S.L."/>
            <person name="Zaremba-Niedzwiedzka K."/>
            <person name="Martijn J."/>
            <person name="Lind A.E."/>
            <person name="van Eijk R."/>
            <person name="Schleper C."/>
            <person name="Guy L."/>
            <person name="Ettema T.J."/>
        </authorList>
    </citation>
    <scope>NUCLEOTIDE SEQUENCE</scope>
</reference>
<gene>
    <name evidence="1" type="ORF">LCGC14_2691990</name>
</gene>
<accession>A0A0F8ZI99</accession>
<dbReference type="AlphaFoldDB" id="A0A0F8ZI99"/>
<sequence length="207" mass="22780">MSRLTDLLSLDRVPRWVVCTTIKAQSVAEHSYRVTVIAVELALRLGFKFNTGSGFGSDDAVLARVLFQALVHDGPECATGDIPHPAKDSIEDQLIGANEANCPWVRDLPKAEPGTQYSIEDFIVRAADRIECIAFAELWASGIAARSIVAQEEQRLDAMIAAQRKEFEVQGRSGAYPNLQGIVLELLNEVTKGVPMWVNGKWMTLRA</sequence>
<proteinExistence type="predicted"/>
<evidence type="ECO:0000313" key="1">
    <source>
        <dbReference type="EMBL" id="KKK93527.1"/>
    </source>
</evidence>